<sequence>MIGVNGARGRAREAGAGLTCVKFQRFFGLFLGFFFLAVFNGRACSKALRISFRRFSLRSWTRLARSASKSMRLSWLMGGLDDQLRLA</sequence>
<evidence type="ECO:0000256" key="1">
    <source>
        <dbReference type="SAM" id="Phobius"/>
    </source>
</evidence>
<name>A0AAQ1PCU0_9PSED</name>
<evidence type="ECO:0000313" key="2">
    <source>
        <dbReference type="EMBL" id="SPO63250.1"/>
    </source>
</evidence>
<dbReference type="AlphaFoldDB" id="A0AAQ1PCU0"/>
<feature type="transmembrane region" description="Helical" evidence="1">
    <location>
        <begin position="26"/>
        <end position="44"/>
    </location>
</feature>
<protein>
    <submittedName>
        <fullName evidence="2">Uncharacterized protein</fullName>
    </submittedName>
</protein>
<keyword evidence="1" id="KW-1133">Transmembrane helix</keyword>
<keyword evidence="3" id="KW-1185">Reference proteome</keyword>
<accession>A0AAQ1PCU0</accession>
<keyword evidence="1" id="KW-0472">Membrane</keyword>
<evidence type="ECO:0000313" key="3">
    <source>
        <dbReference type="Proteomes" id="UP000294335"/>
    </source>
</evidence>
<gene>
    <name evidence="2" type="ORF">JV551A3_V1_2070014</name>
</gene>
<comment type="caution">
    <text evidence="2">The sequence shown here is derived from an EMBL/GenBank/DDBJ whole genome shotgun (WGS) entry which is preliminary data.</text>
</comment>
<organism evidence="2 3">
    <name type="scientific">Pseudomonas inefficax</name>
    <dbReference type="NCBI Taxonomy" id="2078786"/>
    <lineage>
        <taxon>Bacteria</taxon>
        <taxon>Pseudomonadati</taxon>
        <taxon>Pseudomonadota</taxon>
        <taxon>Gammaproteobacteria</taxon>
        <taxon>Pseudomonadales</taxon>
        <taxon>Pseudomonadaceae</taxon>
        <taxon>Pseudomonas</taxon>
    </lineage>
</organism>
<keyword evidence="1" id="KW-0812">Transmembrane</keyword>
<reference evidence="2 3" key="1">
    <citation type="submission" date="2018-02" db="EMBL/GenBank/DDBJ databases">
        <authorList>
            <person name="Dubost A."/>
        </authorList>
    </citation>
    <scope>NUCLEOTIDE SEQUENCE [LARGE SCALE GENOMIC DNA]</scope>
    <source>
        <strain evidence="3">JV551A3</strain>
    </source>
</reference>
<proteinExistence type="predicted"/>
<dbReference type="EMBL" id="OPYN01000207">
    <property type="protein sequence ID" value="SPO63250.1"/>
    <property type="molecule type" value="Genomic_DNA"/>
</dbReference>
<dbReference type="Proteomes" id="UP000294335">
    <property type="component" value="Unassembled WGS sequence"/>
</dbReference>